<dbReference type="PATRIC" id="fig|1234409.3.peg.935"/>
<organism evidence="1 2">
    <name type="scientific">Catellicoccus marimammalium M35/04/3</name>
    <dbReference type="NCBI Taxonomy" id="1234409"/>
    <lineage>
        <taxon>Bacteria</taxon>
        <taxon>Bacillati</taxon>
        <taxon>Bacillota</taxon>
        <taxon>Bacilli</taxon>
        <taxon>Lactobacillales</taxon>
        <taxon>Enterococcaceae</taxon>
        <taxon>Catellicoccus</taxon>
    </lineage>
</organism>
<dbReference type="RefSeq" id="WP_009491543.1">
    <property type="nucleotide sequence ID" value="NZ_AMYT01000021.1"/>
</dbReference>
<name>K8ZK71_9ENTE</name>
<dbReference type="AlphaFoldDB" id="K8ZK71"/>
<proteinExistence type="predicted"/>
<protein>
    <submittedName>
        <fullName evidence="1">Uncharacterized protein</fullName>
    </submittedName>
</protein>
<evidence type="ECO:0000313" key="1">
    <source>
        <dbReference type="EMBL" id="EKU26988.1"/>
    </source>
</evidence>
<comment type="caution">
    <text evidence="1">The sequence shown here is derived from an EMBL/GenBank/DDBJ whole genome shotgun (WGS) entry which is preliminary data.</text>
</comment>
<gene>
    <name evidence="1" type="ORF">C683_0984</name>
</gene>
<dbReference type="Proteomes" id="UP000016057">
    <property type="component" value="Unassembled WGS sequence"/>
</dbReference>
<keyword evidence="2" id="KW-1185">Reference proteome</keyword>
<dbReference type="EMBL" id="AMYT01000021">
    <property type="protein sequence ID" value="EKU26988.1"/>
    <property type="molecule type" value="Genomic_DNA"/>
</dbReference>
<sequence length="180" mass="21880">MKQMSNQVFCQEYEAAYQEWRMFLQYANQSKHLPVYNVPFFTGDGIWVYFMQGTERIWLNLAGITMWHKEFDQLAVRIYFCDHTSYALNCDIRVLYNHLKTAAYFLDYGRELFPCIPVETKEWQEQNPKLWAYLKNKNYHLRGNPKRLSELGERLNCRTCCKYLVEKQKKMEENMEEEDY</sequence>
<evidence type="ECO:0000313" key="2">
    <source>
        <dbReference type="Proteomes" id="UP000016057"/>
    </source>
</evidence>
<reference evidence="1 2" key="1">
    <citation type="journal article" date="2013" name="Genome Announc.">
        <title>Draft Genome Sequence of Catellicoccus marimammalium, a Novel Species Commonly Found in Gull Feces.</title>
        <authorList>
            <person name="Weigand M.R."/>
            <person name="Ryu H."/>
            <person name="Bozcek L."/>
            <person name="Konstantinidis K.T."/>
            <person name="Santo Domingo J.W."/>
        </authorList>
    </citation>
    <scope>NUCLEOTIDE SEQUENCE [LARGE SCALE GENOMIC DNA]</scope>
    <source>
        <strain evidence="1 2">M35/04/3</strain>
    </source>
</reference>
<accession>K8ZK71</accession>